<evidence type="ECO:0000313" key="2">
    <source>
        <dbReference type="EMBL" id="KAK8854188.1"/>
    </source>
</evidence>
<keyword evidence="1" id="KW-0175">Coiled coil</keyword>
<feature type="coiled-coil region" evidence="1">
    <location>
        <begin position="236"/>
        <end position="292"/>
    </location>
</feature>
<name>A0ABR2HYH4_9EUKA</name>
<protein>
    <recommendedName>
        <fullName evidence="4">F5/8 type C domain-containing protein</fullName>
    </recommendedName>
</protein>
<reference evidence="2 3" key="1">
    <citation type="submission" date="2024-04" db="EMBL/GenBank/DDBJ databases">
        <title>Tritrichomonas musculus Genome.</title>
        <authorList>
            <person name="Alves-Ferreira E."/>
            <person name="Grigg M."/>
            <person name="Lorenzi H."/>
            <person name="Galac M."/>
        </authorList>
    </citation>
    <scope>NUCLEOTIDE SEQUENCE [LARGE SCALE GENOMIC DNA]</scope>
    <source>
        <strain evidence="2 3">EAF2021</strain>
    </source>
</reference>
<evidence type="ECO:0008006" key="4">
    <source>
        <dbReference type="Google" id="ProtNLM"/>
    </source>
</evidence>
<accession>A0ABR2HYH4</accession>
<evidence type="ECO:0000313" key="3">
    <source>
        <dbReference type="Proteomes" id="UP001470230"/>
    </source>
</evidence>
<keyword evidence="3" id="KW-1185">Reference proteome</keyword>
<dbReference type="SUPFAM" id="SSF49785">
    <property type="entry name" value="Galactose-binding domain-like"/>
    <property type="match status" value="1"/>
</dbReference>
<dbReference type="EMBL" id="JAPFFF010000021">
    <property type="protein sequence ID" value="KAK8854188.1"/>
    <property type="molecule type" value="Genomic_DNA"/>
</dbReference>
<comment type="caution">
    <text evidence="2">The sequence shown here is derived from an EMBL/GenBank/DDBJ whole genome shotgun (WGS) entry which is preliminary data.</text>
</comment>
<dbReference type="InterPro" id="IPR008979">
    <property type="entry name" value="Galactose-bd-like_sf"/>
</dbReference>
<proteinExistence type="predicted"/>
<evidence type="ECO:0000256" key="1">
    <source>
        <dbReference type="SAM" id="Coils"/>
    </source>
</evidence>
<gene>
    <name evidence="2" type="ORF">M9Y10_016747</name>
</gene>
<sequence length="705" mass="82764">MEISLDQNQTTFNVIIGNTMMKFPIYPIINFCPNLTHEIFNEKTIILDSSFDLNGVRDFFEGISKNALKITILNCDALSKLSLMSGSEEIYSKVTKFINENQKSIPDVMNEVINDEPRNNNEYDEIDKKNNLLFMAQHYNELLKYPELLKNIKITQHYNILQMALNHYDKKNFDIHGLISFVINLLKNEKNQDYSVLLTLFDPVEFTFSEIEQLASCSNFDKSCLNFPTIEFLKTMKEQEEKIKYLEMQVQQFDSTLKNYINELIQQIQQILSEQNSKMQALTEKQQEQTAKKCDRMKSIIENNQVTVMETLLTLYEQNKKILDDQNSKLQAMCMQQQSIDEQNKNQFDKQRKLIEDNQKIIINQMKMQHGDMKTLNENNQKIIINQMKMQHGDMKTLNENNQKIIINQMKMQHGDMKTLNESNQKIIINQMKMQHGDMKTLIENNQKSMKDENIQQEEKYKKIFNDQIISNQQHIYNQIKNKYNEIKVQIENIQKFNNEIIIKKIDELKANIEDKQIKVIHNKLKSIKTDTYNIKQFIPISFDCTTEHGIFESYYHALFDSPFKDGMIEISGNSDVGYSKVDLENITKNSYLGWKSSDDINSNITIDFKKRKFRFKGVSLSNCYSGNCFIRGFKIEGKTDFDSEWKLLSNCNMEDILTSAGKTGIHWNHQNSYYRYIRLKMTTPNAAGNHIIELKNLDLFGTLK</sequence>
<dbReference type="Gene3D" id="2.60.120.260">
    <property type="entry name" value="Galactose-binding domain-like"/>
    <property type="match status" value="1"/>
</dbReference>
<dbReference type="Proteomes" id="UP001470230">
    <property type="component" value="Unassembled WGS sequence"/>
</dbReference>
<organism evidence="2 3">
    <name type="scientific">Tritrichomonas musculus</name>
    <dbReference type="NCBI Taxonomy" id="1915356"/>
    <lineage>
        <taxon>Eukaryota</taxon>
        <taxon>Metamonada</taxon>
        <taxon>Parabasalia</taxon>
        <taxon>Tritrichomonadida</taxon>
        <taxon>Tritrichomonadidae</taxon>
        <taxon>Tritrichomonas</taxon>
    </lineage>
</organism>
<feature type="coiled-coil region" evidence="1">
    <location>
        <begin position="480"/>
        <end position="519"/>
    </location>
</feature>